<organism evidence="1 2">
    <name type="scientific">Parvimonas micra</name>
    <dbReference type="NCBI Taxonomy" id="33033"/>
    <lineage>
        <taxon>Bacteria</taxon>
        <taxon>Bacillati</taxon>
        <taxon>Bacillota</taxon>
        <taxon>Tissierellia</taxon>
        <taxon>Tissierellales</taxon>
        <taxon>Peptoniphilaceae</taxon>
        <taxon>Parvimonas</taxon>
    </lineage>
</organism>
<proteinExistence type="predicted"/>
<comment type="caution">
    <text evidence="1">The sequence shown here is derived from an EMBL/GenBank/DDBJ whole genome shotgun (WGS) entry which is preliminary data.</text>
</comment>
<dbReference type="Proteomes" id="UP001141458">
    <property type="component" value="Unassembled WGS sequence"/>
</dbReference>
<dbReference type="RefSeq" id="WP_269720365.1">
    <property type="nucleotide sequence ID" value="NZ_CP101408.1"/>
</dbReference>
<evidence type="ECO:0000313" key="2">
    <source>
        <dbReference type="Proteomes" id="UP001141458"/>
    </source>
</evidence>
<dbReference type="EMBL" id="JANDZV010000001">
    <property type="protein sequence ID" value="MCZ7406954.1"/>
    <property type="molecule type" value="Genomic_DNA"/>
</dbReference>
<accession>A0A9X3HA09</accession>
<dbReference type="AlphaFoldDB" id="A0A9X3HA09"/>
<name>A0A9X3HA09_9FIRM</name>
<gene>
    <name evidence="1" type="ORF">NND69_01020</name>
</gene>
<sequence>MDNLGLYKFLNKWNDYVSNVSDYEFKKNFYKMFNEYSKLDVFESSGLRFSKNFFRKIKSHIRLKYIIEHYLDLTALTTILLIKFKVFKYCRDIKEYRLCIECLFNQILFVLKMNPFSIGKKINEIKITSNNVGYRFSNEELKEIEQNIFININGDVCVSNYYYWKKQNESTSIKNFKIDDKKVKKIFKLISKFLEDNYVYYSLEHSKEIGYWQMELTDSYYESYRYEGNLRYNIRVDEESLSEKIREILNYDNLLLFDNCEYDKINRIQLNYKKVKNVNNKDLVYIEELILDRDSNSIEHSQISADVNYYMNLNVNKYFLHLLEELYSPYMLENAEKNDNFVEIPNEKRDYEMIVDFKKSPRKVLKGSYDKEGLPYDWKDIIEEIKSFMLHFYEIEVFSKDFYDKPRRKYGEYIYCKVQFRNSYKYYYYITTDDSIIRGDYVLVPAGTKNKVEIVEVKSVEYYEERYVPFPLDKVKHILRKCTDDELDEIYEEY</sequence>
<protein>
    <submittedName>
        <fullName evidence="1">Uncharacterized protein</fullName>
    </submittedName>
</protein>
<reference evidence="1" key="1">
    <citation type="submission" date="2022-07" db="EMBL/GenBank/DDBJ databases">
        <title>Parvimonas micra travels from the subgingival sulcus of the human oral cavity to the colorectal adenocarcinoma.</title>
        <authorList>
            <person name="Conde-Perez K."/>
            <person name="Buetas E."/>
            <person name="Aja-Macaya P."/>
            <person name="Martin-De Arribas E."/>
            <person name="Iglesias-Corras I."/>
            <person name="Trigo-Tasende N."/>
            <person name="Nasser-Ali M."/>
            <person name="Estevez L.S."/>
            <person name="Rumbo-Feal S."/>
            <person name="Otero-Alen B."/>
            <person name="Noguera J.F."/>
            <person name="Concha A."/>
            <person name="Pardinas-Lopez S."/>
            <person name="Carda-Dieguez M."/>
            <person name="Gomez-Randulfe I."/>
            <person name="Martinez-Lago N."/>
            <person name="Ladra S."/>
            <person name="Aparicio L.A."/>
            <person name="Bou G."/>
            <person name="Mira A."/>
            <person name="Vallejo J.A."/>
            <person name="Poza M."/>
        </authorList>
    </citation>
    <scope>NUCLEOTIDE SEQUENCE</scope>
    <source>
        <strain evidence="1">PM79KC-AC-4</strain>
    </source>
</reference>
<evidence type="ECO:0000313" key="1">
    <source>
        <dbReference type="EMBL" id="MCZ7406954.1"/>
    </source>
</evidence>